<comment type="caution">
    <text evidence="2">The sequence shown here is derived from an EMBL/GenBank/DDBJ whole genome shotgun (WGS) entry which is preliminary data.</text>
</comment>
<feature type="region of interest" description="Disordered" evidence="1">
    <location>
        <begin position="81"/>
        <end position="113"/>
    </location>
</feature>
<evidence type="ECO:0000313" key="3">
    <source>
        <dbReference type="Proteomes" id="UP001642464"/>
    </source>
</evidence>
<evidence type="ECO:0000256" key="1">
    <source>
        <dbReference type="SAM" id="MobiDB-lite"/>
    </source>
</evidence>
<protein>
    <submittedName>
        <fullName evidence="2">DUF2431 domain-containing protein</fullName>
    </submittedName>
</protein>
<sequence>MDAAMNAVFGVVGRLLMREALGEDVQLITELGAAGYISKVALPPLGDLMFEGEECATEEAAQTAALRICLEAFASASDIARDGLGSPGGPSQRRCPKAPSEPPPKFRDQSGGWGEDYEDVVVEVKEPTPKRVAKQDAEPMPVGRVGRLHLPRPKVKVKAMPKPNEQVAAEDSKTQLHTALSRMIGRSVMKADLGYVIYPVPEGYQASLTMYPLGGQCIIGLTAATKKDAENSAAD</sequence>
<reference evidence="2 3" key="1">
    <citation type="submission" date="2024-02" db="EMBL/GenBank/DDBJ databases">
        <authorList>
            <person name="Chen Y."/>
            <person name="Shah S."/>
            <person name="Dougan E. K."/>
            <person name="Thang M."/>
            <person name="Chan C."/>
        </authorList>
    </citation>
    <scope>NUCLEOTIDE SEQUENCE [LARGE SCALE GENOMIC DNA]</scope>
</reference>
<dbReference type="Proteomes" id="UP001642464">
    <property type="component" value="Unassembled WGS sequence"/>
</dbReference>
<gene>
    <name evidence="2" type="ORF">SCF082_LOCUS26566</name>
</gene>
<proteinExistence type="predicted"/>
<dbReference type="EMBL" id="CAXAMM010020191">
    <property type="protein sequence ID" value="CAK9047438.1"/>
    <property type="molecule type" value="Genomic_DNA"/>
</dbReference>
<organism evidence="2 3">
    <name type="scientific">Durusdinium trenchii</name>
    <dbReference type="NCBI Taxonomy" id="1381693"/>
    <lineage>
        <taxon>Eukaryota</taxon>
        <taxon>Sar</taxon>
        <taxon>Alveolata</taxon>
        <taxon>Dinophyceae</taxon>
        <taxon>Suessiales</taxon>
        <taxon>Symbiodiniaceae</taxon>
        <taxon>Durusdinium</taxon>
    </lineage>
</organism>
<feature type="non-terminal residue" evidence="2">
    <location>
        <position position="235"/>
    </location>
</feature>
<keyword evidence="3" id="KW-1185">Reference proteome</keyword>
<evidence type="ECO:0000313" key="2">
    <source>
        <dbReference type="EMBL" id="CAK9047438.1"/>
    </source>
</evidence>
<name>A0ABP0M8D1_9DINO</name>
<accession>A0ABP0M8D1</accession>